<reference evidence="1 2" key="1">
    <citation type="submission" date="2020-02" db="EMBL/GenBank/DDBJ databases">
        <authorList>
            <person name="Ma Q."/>
            <person name="Huang Y."/>
            <person name="Song X."/>
            <person name="Pei D."/>
        </authorList>
    </citation>
    <scope>NUCLEOTIDE SEQUENCE [LARGE SCALE GENOMIC DNA]</scope>
    <source>
        <strain evidence="1">Sxm20200214</strain>
        <tissue evidence="1">Leaf</tissue>
    </source>
</reference>
<protein>
    <submittedName>
        <fullName evidence="1">Uncharacterized protein</fullName>
    </submittedName>
</protein>
<dbReference type="AlphaFoldDB" id="A0A8X7UKJ3"/>
<dbReference type="EMBL" id="JAAMPC010000011">
    <property type="protein sequence ID" value="KAG2283260.1"/>
    <property type="molecule type" value="Genomic_DNA"/>
</dbReference>
<evidence type="ECO:0000313" key="1">
    <source>
        <dbReference type="EMBL" id="KAG2283260.1"/>
    </source>
</evidence>
<evidence type="ECO:0000313" key="2">
    <source>
        <dbReference type="Proteomes" id="UP000886595"/>
    </source>
</evidence>
<accession>A0A8X7UKJ3</accession>
<name>A0A8X7UKJ3_BRACI</name>
<sequence length="76" mass="8248">MVHISSSISIKNFSQFHLLFTTTTAGLHVCHHHALLITSRSLPPSSPSRSSPSPQVTSLSLCLSLSLLLSSFYLLL</sequence>
<gene>
    <name evidence="1" type="ORF">Bca52824_054480</name>
</gene>
<keyword evidence="2" id="KW-1185">Reference proteome</keyword>
<proteinExistence type="predicted"/>
<dbReference type="Proteomes" id="UP000886595">
    <property type="component" value="Unassembled WGS sequence"/>
</dbReference>
<organism evidence="1 2">
    <name type="scientific">Brassica carinata</name>
    <name type="common">Ethiopian mustard</name>
    <name type="synonym">Abyssinian cabbage</name>
    <dbReference type="NCBI Taxonomy" id="52824"/>
    <lineage>
        <taxon>Eukaryota</taxon>
        <taxon>Viridiplantae</taxon>
        <taxon>Streptophyta</taxon>
        <taxon>Embryophyta</taxon>
        <taxon>Tracheophyta</taxon>
        <taxon>Spermatophyta</taxon>
        <taxon>Magnoliopsida</taxon>
        <taxon>eudicotyledons</taxon>
        <taxon>Gunneridae</taxon>
        <taxon>Pentapetalae</taxon>
        <taxon>rosids</taxon>
        <taxon>malvids</taxon>
        <taxon>Brassicales</taxon>
        <taxon>Brassicaceae</taxon>
        <taxon>Brassiceae</taxon>
        <taxon>Brassica</taxon>
    </lineage>
</organism>
<comment type="caution">
    <text evidence="1">The sequence shown here is derived from an EMBL/GenBank/DDBJ whole genome shotgun (WGS) entry which is preliminary data.</text>
</comment>